<dbReference type="GO" id="GO:0032481">
    <property type="term" value="P:positive regulation of type I interferon production"/>
    <property type="evidence" value="ECO:0007669"/>
    <property type="project" value="InterPro"/>
</dbReference>
<dbReference type="GO" id="GO:0045087">
    <property type="term" value="P:innate immune response"/>
    <property type="evidence" value="ECO:0007669"/>
    <property type="project" value="TreeGrafter"/>
</dbReference>
<dbReference type="Pfam" id="PF15009">
    <property type="entry name" value="STING_LBD"/>
    <property type="match status" value="2"/>
</dbReference>
<comment type="caution">
    <text evidence="2">The sequence shown here is derived from an EMBL/GenBank/DDBJ whole genome shotgun (WGS) entry which is preliminary data.</text>
</comment>
<dbReference type="InterPro" id="IPR035897">
    <property type="entry name" value="Toll_tir_struct_dom_sf"/>
</dbReference>
<dbReference type="InterPro" id="IPR038623">
    <property type="entry name" value="STING_C_sf"/>
</dbReference>
<dbReference type="InterPro" id="IPR000157">
    <property type="entry name" value="TIR_dom"/>
</dbReference>
<dbReference type="Gene3D" id="3.40.50.12100">
    <property type="entry name" value="Stimulator of interferon genes protein"/>
    <property type="match status" value="2"/>
</dbReference>
<dbReference type="GO" id="GO:0016239">
    <property type="term" value="P:positive regulation of macroautophagy"/>
    <property type="evidence" value="ECO:0007669"/>
    <property type="project" value="TreeGrafter"/>
</dbReference>
<dbReference type="GO" id="GO:0007165">
    <property type="term" value="P:signal transduction"/>
    <property type="evidence" value="ECO:0007669"/>
    <property type="project" value="InterPro"/>
</dbReference>
<dbReference type="Gene3D" id="3.40.50.10140">
    <property type="entry name" value="Toll/interleukin-1 receptor homology (TIR) domain"/>
    <property type="match status" value="2"/>
</dbReference>
<gene>
    <name evidence="2" type="ORF">MGAL_10B008032</name>
</gene>
<reference evidence="2" key="1">
    <citation type="submission" date="2018-11" db="EMBL/GenBank/DDBJ databases">
        <authorList>
            <person name="Alioto T."/>
            <person name="Alioto T."/>
        </authorList>
    </citation>
    <scope>NUCLEOTIDE SEQUENCE</scope>
</reference>
<evidence type="ECO:0000313" key="2">
    <source>
        <dbReference type="EMBL" id="VDI75309.1"/>
    </source>
</evidence>
<dbReference type="GO" id="GO:0061709">
    <property type="term" value="P:reticulophagy"/>
    <property type="evidence" value="ECO:0007669"/>
    <property type="project" value="TreeGrafter"/>
</dbReference>
<feature type="domain" description="TIR" evidence="1">
    <location>
        <begin position="24"/>
        <end position="162"/>
    </location>
</feature>
<dbReference type="PANTHER" id="PTHR34339:SF1">
    <property type="entry name" value="STIMULATOR OF INTERFERON GENES PROTEIN"/>
    <property type="match status" value="1"/>
</dbReference>
<dbReference type="GO" id="GO:0005789">
    <property type="term" value="C:endoplasmic reticulum membrane"/>
    <property type="evidence" value="ECO:0007669"/>
    <property type="project" value="TreeGrafter"/>
</dbReference>
<evidence type="ECO:0000259" key="1">
    <source>
        <dbReference type="PROSITE" id="PS50104"/>
    </source>
</evidence>
<dbReference type="Gene3D" id="1.20.5.5200">
    <property type="match status" value="2"/>
</dbReference>
<dbReference type="GO" id="GO:0005776">
    <property type="term" value="C:autophagosome"/>
    <property type="evidence" value="ECO:0007669"/>
    <property type="project" value="TreeGrafter"/>
</dbReference>
<dbReference type="InterPro" id="IPR055432">
    <property type="entry name" value="STING_LBD"/>
</dbReference>
<dbReference type="GO" id="GO:0035438">
    <property type="term" value="F:cyclic-di-GMP binding"/>
    <property type="evidence" value="ECO:0007669"/>
    <property type="project" value="TreeGrafter"/>
</dbReference>
<dbReference type="GO" id="GO:0002218">
    <property type="term" value="P:activation of innate immune response"/>
    <property type="evidence" value="ECO:0007669"/>
    <property type="project" value="InterPro"/>
</dbReference>
<keyword evidence="3" id="KW-1185">Reference proteome</keyword>
<dbReference type="PROSITE" id="PS50104">
    <property type="entry name" value="TIR"/>
    <property type="match status" value="2"/>
</dbReference>
<dbReference type="PANTHER" id="PTHR34339">
    <property type="entry name" value="STIMULATOR OF INTERFERON GENES PROTEIN"/>
    <property type="match status" value="1"/>
</dbReference>
<evidence type="ECO:0000313" key="3">
    <source>
        <dbReference type="Proteomes" id="UP000596742"/>
    </source>
</evidence>
<protein>
    <recommendedName>
        <fullName evidence="1">TIR domain-containing protein</fullName>
    </recommendedName>
</protein>
<proteinExistence type="predicted"/>
<name>A0A8B6H6R1_MYTGA</name>
<dbReference type="Pfam" id="PF13676">
    <property type="entry name" value="TIR_2"/>
    <property type="match status" value="1"/>
</dbReference>
<feature type="domain" description="TIR" evidence="1">
    <location>
        <begin position="368"/>
        <end position="496"/>
    </location>
</feature>
<accession>A0A8B6H6R1</accession>
<dbReference type="InterPro" id="IPR029158">
    <property type="entry name" value="STING"/>
</dbReference>
<sequence length="701" mass="81518">MVSVYRKSNVVYPAMDRTWIDEIRDSEVLLIFDDSDDFYIKKWIIPELKAKNLKYVLPEIHIPPGRQKLSLMPEAIENSKKVLIILSEHTKKRFKCTFEIFLALEKSLSTNKMCVTIALLGSLDRRDVPKIPMLEHSMIAKVTENDQPYTIQKVIENIKDDSVSLSEKMPAGNLATGLAWSHFLGYLSIILPELSSNIIECEWFQRFQGKMSTRFFMLLPKSGTCRPLQDQDSRITHVGNLKIEVHIAGTKRVYTPNVYCIQDEERQEKYYCCAEVPNAFGCIGKIFHEKLGMLNSQQRNLEVERFYHVLDQILSHENNKRCHMLYELITYNDEDKTEEGLPSTHILKHFHKEFTEDRDEETKSHKKYKYDVCLLYGKDDENKAHVIRHTLMAKQDKPRIAEACPDQVSIAEVTEQVKDSKWVVLLLSKNQKWFEFWIVELLCSGVETGEFESQDICVLPLLYNVEPESIPSFIRWLTYIEAKQGEDFVERIYEIIKGQRVALRTQSPVGNVHEGLVWGFVVNYLRHVLPDITERIKEKLHQLGVKTSDRQNHYHTGLLELVPQNCEVPARMDIITDQYKIENMGRIEATKKQQQQKVVRVFACNFYKLTKKDGNCYYFAGEFATPIRTLHGMGASVICGLTADKMKKEVINFTDKLERIMKKEHDGQNCAIIRVNGENQNLVDEVIKEIHENEIWQKSQQ</sequence>
<dbReference type="SUPFAM" id="SSF52200">
    <property type="entry name" value="Toll/Interleukin receptor TIR domain"/>
    <property type="match status" value="2"/>
</dbReference>
<organism evidence="2 3">
    <name type="scientific">Mytilus galloprovincialis</name>
    <name type="common">Mediterranean mussel</name>
    <dbReference type="NCBI Taxonomy" id="29158"/>
    <lineage>
        <taxon>Eukaryota</taxon>
        <taxon>Metazoa</taxon>
        <taxon>Spiralia</taxon>
        <taxon>Lophotrochozoa</taxon>
        <taxon>Mollusca</taxon>
        <taxon>Bivalvia</taxon>
        <taxon>Autobranchia</taxon>
        <taxon>Pteriomorphia</taxon>
        <taxon>Mytilida</taxon>
        <taxon>Mytiloidea</taxon>
        <taxon>Mytilidae</taxon>
        <taxon>Mytilinae</taxon>
        <taxon>Mytilus</taxon>
    </lineage>
</organism>
<dbReference type="EMBL" id="UYJE01009654">
    <property type="protein sequence ID" value="VDI75309.1"/>
    <property type="molecule type" value="Genomic_DNA"/>
</dbReference>
<dbReference type="GO" id="GO:0061507">
    <property type="term" value="F:2',3'-cyclic GMP-AMP binding"/>
    <property type="evidence" value="ECO:0007669"/>
    <property type="project" value="TreeGrafter"/>
</dbReference>
<dbReference type="OrthoDB" id="6053839at2759"/>
<dbReference type="GO" id="GO:0000045">
    <property type="term" value="P:autophagosome assembly"/>
    <property type="evidence" value="ECO:0007669"/>
    <property type="project" value="TreeGrafter"/>
</dbReference>
<dbReference type="AlphaFoldDB" id="A0A8B6H6R1"/>
<dbReference type="Proteomes" id="UP000596742">
    <property type="component" value="Unassembled WGS sequence"/>
</dbReference>